<feature type="transmembrane region" description="Helical" evidence="2">
    <location>
        <begin position="140"/>
        <end position="170"/>
    </location>
</feature>
<evidence type="ECO:0000313" key="3">
    <source>
        <dbReference type="EMBL" id="EFA84545.1"/>
    </source>
</evidence>
<evidence type="ECO:0000256" key="1">
    <source>
        <dbReference type="SAM" id="MobiDB-lite"/>
    </source>
</evidence>
<protein>
    <submittedName>
        <fullName evidence="3">Uncharacterized protein</fullName>
    </submittedName>
</protein>
<keyword evidence="4" id="KW-1185">Reference proteome</keyword>
<feature type="transmembrane region" description="Helical" evidence="2">
    <location>
        <begin position="100"/>
        <end position="120"/>
    </location>
</feature>
<dbReference type="AlphaFoldDB" id="D3AZS1"/>
<keyword evidence="2" id="KW-1133">Transmembrane helix</keyword>
<dbReference type="EMBL" id="ADBJ01000008">
    <property type="protein sequence ID" value="EFA84545.1"/>
    <property type="molecule type" value="Genomic_DNA"/>
</dbReference>
<feature type="transmembrane region" description="Helical" evidence="2">
    <location>
        <begin position="206"/>
        <end position="229"/>
    </location>
</feature>
<keyword evidence="2" id="KW-0812">Transmembrane</keyword>
<gene>
    <name evidence="3" type="ORF">PPL_01534</name>
</gene>
<name>D3AZS1_HETP5</name>
<evidence type="ECO:0000313" key="4">
    <source>
        <dbReference type="Proteomes" id="UP000001396"/>
    </source>
</evidence>
<feature type="compositionally biased region" description="Low complexity" evidence="1">
    <location>
        <begin position="12"/>
        <end position="27"/>
    </location>
</feature>
<evidence type="ECO:0000256" key="2">
    <source>
        <dbReference type="SAM" id="Phobius"/>
    </source>
</evidence>
<accession>D3AZS1</accession>
<feature type="transmembrane region" description="Helical" evidence="2">
    <location>
        <begin position="272"/>
        <end position="294"/>
    </location>
</feature>
<dbReference type="GeneID" id="31357063"/>
<sequence length="317" mass="35461">MDSNAFGDGNRSRSTSSSSSLDSTTDSMPDDEIAYDMNDENAPFLQTNANQVSYGWKNKLSSKYFLFQLYSFCLAALYLIVAILLPFLNKKIFSTYNFPLTSSFLQTLGAAIILFIFNVIHHFHHKNDLLTKSSIFDKNILYKSITMIPVSICFAIVISLTNIALSMIPVNYHVIFKSTNITFYKVAEGTVVILVPMFIIEHIRGFTIIPSLSVSTVFLVLAGVVVTMVYQSSTVGLIKSLYVTTVGIITQVIIVPQIFLSIAIYHNFQFDAIHIIGTVLAILGCLIFTVYNWYAVNYKSNQIIVESNNDEPQSQIN</sequence>
<feature type="transmembrane region" description="Helical" evidence="2">
    <location>
        <begin position="241"/>
        <end position="266"/>
    </location>
</feature>
<organism evidence="3 4">
    <name type="scientific">Heterostelium pallidum (strain ATCC 26659 / Pp 5 / PN500)</name>
    <name type="common">Cellular slime mold</name>
    <name type="synonym">Polysphondylium pallidum</name>
    <dbReference type="NCBI Taxonomy" id="670386"/>
    <lineage>
        <taxon>Eukaryota</taxon>
        <taxon>Amoebozoa</taxon>
        <taxon>Evosea</taxon>
        <taxon>Eumycetozoa</taxon>
        <taxon>Dictyostelia</taxon>
        <taxon>Acytosteliales</taxon>
        <taxon>Acytosteliaceae</taxon>
        <taxon>Heterostelium</taxon>
    </lineage>
</organism>
<feature type="transmembrane region" description="Helical" evidence="2">
    <location>
        <begin position="182"/>
        <end position="200"/>
    </location>
</feature>
<dbReference type="Proteomes" id="UP000001396">
    <property type="component" value="Unassembled WGS sequence"/>
</dbReference>
<reference evidence="3 4" key="1">
    <citation type="journal article" date="2011" name="Genome Res.">
        <title>Phylogeny-wide analysis of social amoeba genomes highlights ancient origins for complex intercellular communication.</title>
        <authorList>
            <person name="Heidel A.J."/>
            <person name="Lawal H.M."/>
            <person name="Felder M."/>
            <person name="Schilde C."/>
            <person name="Helps N.R."/>
            <person name="Tunggal B."/>
            <person name="Rivero F."/>
            <person name="John U."/>
            <person name="Schleicher M."/>
            <person name="Eichinger L."/>
            <person name="Platzer M."/>
            <person name="Noegel A.A."/>
            <person name="Schaap P."/>
            <person name="Gloeckner G."/>
        </authorList>
    </citation>
    <scope>NUCLEOTIDE SEQUENCE [LARGE SCALE GENOMIC DNA]</scope>
    <source>
        <strain evidence="4">ATCC 26659 / Pp 5 / PN500</strain>
    </source>
</reference>
<feature type="region of interest" description="Disordered" evidence="1">
    <location>
        <begin position="1"/>
        <end position="27"/>
    </location>
</feature>
<dbReference type="RefSeq" id="XP_020436658.1">
    <property type="nucleotide sequence ID" value="XM_020572541.1"/>
</dbReference>
<comment type="caution">
    <text evidence="3">The sequence shown here is derived from an EMBL/GenBank/DDBJ whole genome shotgun (WGS) entry which is preliminary data.</text>
</comment>
<dbReference type="InParanoid" id="D3AZS1"/>
<keyword evidence="2" id="KW-0472">Membrane</keyword>
<dbReference type="STRING" id="670386.D3AZS1"/>
<proteinExistence type="predicted"/>
<feature type="transmembrane region" description="Helical" evidence="2">
    <location>
        <begin position="65"/>
        <end position="88"/>
    </location>
</feature>